<dbReference type="Ensembl" id="ENSOKIT00005055340.1">
    <property type="protein sequence ID" value="ENSOKIP00005052404.1"/>
    <property type="gene ID" value="ENSOKIG00005022128.1"/>
</dbReference>
<evidence type="ECO:0000313" key="2">
    <source>
        <dbReference type="Proteomes" id="UP000694557"/>
    </source>
</evidence>
<reference evidence="1" key="2">
    <citation type="submission" date="2025-09" db="UniProtKB">
        <authorList>
            <consortium name="Ensembl"/>
        </authorList>
    </citation>
    <scope>IDENTIFICATION</scope>
</reference>
<dbReference type="GeneTree" id="ENSGT00940000177599"/>
<proteinExistence type="predicted"/>
<sequence>MFADGGPQENTENAVHATKSVETTRAHLQGQLHSKEADNNRLTVQLRVTHKFRHQSISQSINHYIV</sequence>
<reference evidence="1" key="1">
    <citation type="submission" date="2025-08" db="UniProtKB">
        <authorList>
            <consortium name="Ensembl"/>
        </authorList>
    </citation>
    <scope>IDENTIFICATION</scope>
</reference>
<evidence type="ECO:0000313" key="1">
    <source>
        <dbReference type="Ensembl" id="ENSOKIP00005052404.1"/>
    </source>
</evidence>
<organism evidence="1 2">
    <name type="scientific">Oncorhynchus kisutch</name>
    <name type="common">Coho salmon</name>
    <name type="synonym">Salmo kisutch</name>
    <dbReference type="NCBI Taxonomy" id="8019"/>
    <lineage>
        <taxon>Eukaryota</taxon>
        <taxon>Metazoa</taxon>
        <taxon>Chordata</taxon>
        <taxon>Craniata</taxon>
        <taxon>Vertebrata</taxon>
        <taxon>Euteleostomi</taxon>
        <taxon>Actinopterygii</taxon>
        <taxon>Neopterygii</taxon>
        <taxon>Teleostei</taxon>
        <taxon>Protacanthopterygii</taxon>
        <taxon>Salmoniformes</taxon>
        <taxon>Salmonidae</taxon>
        <taxon>Salmoninae</taxon>
        <taxon>Oncorhynchus</taxon>
    </lineage>
</organism>
<keyword evidence="2" id="KW-1185">Reference proteome</keyword>
<dbReference type="Proteomes" id="UP000694557">
    <property type="component" value="Unassembled WGS sequence"/>
</dbReference>
<protein>
    <submittedName>
        <fullName evidence="1">Uncharacterized protein</fullName>
    </submittedName>
</protein>
<name>A0A8C7H3M6_ONCKI</name>
<accession>A0A8C7H3M6</accession>
<dbReference type="AlphaFoldDB" id="A0A8C7H3M6"/>